<gene>
    <name evidence="1" type="ORF">PISMIDRAFT_112120</name>
</gene>
<organism evidence="1 2">
    <name type="scientific">Pisolithus microcarpus 441</name>
    <dbReference type="NCBI Taxonomy" id="765257"/>
    <lineage>
        <taxon>Eukaryota</taxon>
        <taxon>Fungi</taxon>
        <taxon>Dikarya</taxon>
        <taxon>Basidiomycota</taxon>
        <taxon>Agaricomycotina</taxon>
        <taxon>Agaricomycetes</taxon>
        <taxon>Agaricomycetidae</taxon>
        <taxon>Boletales</taxon>
        <taxon>Sclerodermatineae</taxon>
        <taxon>Pisolithaceae</taxon>
        <taxon>Pisolithus</taxon>
    </lineage>
</organism>
<proteinExistence type="predicted"/>
<dbReference type="OrthoDB" id="3247418at2759"/>
<dbReference type="HOGENOM" id="CLU_159037_0_0_1"/>
<reference evidence="1 2" key="1">
    <citation type="submission" date="2014-04" db="EMBL/GenBank/DDBJ databases">
        <authorList>
            <consortium name="DOE Joint Genome Institute"/>
            <person name="Kuo A."/>
            <person name="Kohler A."/>
            <person name="Costa M.D."/>
            <person name="Nagy L.G."/>
            <person name="Floudas D."/>
            <person name="Copeland A."/>
            <person name="Barry K.W."/>
            <person name="Cichocki N."/>
            <person name="Veneault-Fourrey C."/>
            <person name="LaButti K."/>
            <person name="Lindquist E.A."/>
            <person name="Lipzen A."/>
            <person name="Lundell T."/>
            <person name="Morin E."/>
            <person name="Murat C."/>
            <person name="Sun H."/>
            <person name="Tunlid A."/>
            <person name="Henrissat B."/>
            <person name="Grigoriev I.V."/>
            <person name="Hibbett D.S."/>
            <person name="Martin F."/>
            <person name="Nordberg H.P."/>
            <person name="Cantor M.N."/>
            <person name="Hua S.X."/>
        </authorList>
    </citation>
    <scope>NUCLEOTIDE SEQUENCE [LARGE SCALE GENOMIC DNA]</scope>
    <source>
        <strain evidence="1 2">441</strain>
    </source>
</reference>
<name>A0A0C9Z3X1_9AGAM</name>
<reference evidence="2" key="2">
    <citation type="submission" date="2015-01" db="EMBL/GenBank/DDBJ databases">
        <title>Evolutionary Origins and Diversification of the Mycorrhizal Mutualists.</title>
        <authorList>
            <consortium name="DOE Joint Genome Institute"/>
            <consortium name="Mycorrhizal Genomics Consortium"/>
            <person name="Kohler A."/>
            <person name="Kuo A."/>
            <person name="Nagy L.G."/>
            <person name="Floudas D."/>
            <person name="Copeland A."/>
            <person name="Barry K.W."/>
            <person name="Cichocki N."/>
            <person name="Veneault-Fourrey C."/>
            <person name="LaButti K."/>
            <person name="Lindquist E.A."/>
            <person name="Lipzen A."/>
            <person name="Lundell T."/>
            <person name="Morin E."/>
            <person name="Murat C."/>
            <person name="Riley R."/>
            <person name="Ohm R."/>
            <person name="Sun H."/>
            <person name="Tunlid A."/>
            <person name="Henrissat B."/>
            <person name="Grigoriev I.V."/>
            <person name="Hibbett D.S."/>
            <person name="Martin F."/>
        </authorList>
    </citation>
    <scope>NUCLEOTIDE SEQUENCE [LARGE SCALE GENOMIC DNA]</scope>
    <source>
        <strain evidence="2">441</strain>
    </source>
</reference>
<accession>A0A0C9Z3X1</accession>
<evidence type="ECO:0000313" key="1">
    <source>
        <dbReference type="EMBL" id="KIK17112.1"/>
    </source>
</evidence>
<keyword evidence="2" id="KW-1185">Reference proteome</keyword>
<sequence>STHLGNSLILYYPNGNRASPAIPGCIIYIYEHNHFLHFAVWRQCVLPTSMSDPYAAYPHFPAKMYLSALSKRLEHVETSWVVSYYA</sequence>
<feature type="non-terminal residue" evidence="1">
    <location>
        <position position="1"/>
    </location>
</feature>
<dbReference type="Proteomes" id="UP000054018">
    <property type="component" value="Unassembled WGS sequence"/>
</dbReference>
<dbReference type="AlphaFoldDB" id="A0A0C9Z3X1"/>
<protein>
    <submittedName>
        <fullName evidence="1">Uncharacterized protein</fullName>
    </submittedName>
</protein>
<dbReference type="EMBL" id="KN833838">
    <property type="protein sequence ID" value="KIK17112.1"/>
    <property type="molecule type" value="Genomic_DNA"/>
</dbReference>
<evidence type="ECO:0000313" key="2">
    <source>
        <dbReference type="Proteomes" id="UP000054018"/>
    </source>
</evidence>